<feature type="transmembrane region" description="Helical" evidence="8">
    <location>
        <begin position="342"/>
        <end position="362"/>
    </location>
</feature>
<dbReference type="Pfam" id="PF07690">
    <property type="entry name" value="MFS_1"/>
    <property type="match status" value="1"/>
</dbReference>
<evidence type="ECO:0000256" key="5">
    <source>
        <dbReference type="ARBA" id="ARBA00022692"/>
    </source>
</evidence>
<feature type="transmembrane region" description="Helical" evidence="8">
    <location>
        <begin position="165"/>
        <end position="184"/>
    </location>
</feature>
<evidence type="ECO:0000256" key="3">
    <source>
        <dbReference type="ARBA" id="ARBA00022448"/>
    </source>
</evidence>
<evidence type="ECO:0000256" key="2">
    <source>
        <dbReference type="ARBA" id="ARBA00006236"/>
    </source>
</evidence>
<dbReference type="InterPro" id="IPR011701">
    <property type="entry name" value="MFS"/>
</dbReference>
<evidence type="ECO:0000256" key="8">
    <source>
        <dbReference type="RuleBase" id="RU365088"/>
    </source>
</evidence>
<feature type="transmembrane region" description="Helical" evidence="8">
    <location>
        <begin position="283"/>
        <end position="305"/>
    </location>
</feature>
<organism evidence="10 11">
    <name type="scientific">Salinicola rhizosphaerae</name>
    <dbReference type="NCBI Taxonomy" id="1443141"/>
    <lineage>
        <taxon>Bacteria</taxon>
        <taxon>Pseudomonadati</taxon>
        <taxon>Pseudomonadota</taxon>
        <taxon>Gammaproteobacteria</taxon>
        <taxon>Oceanospirillales</taxon>
        <taxon>Halomonadaceae</taxon>
        <taxon>Salinicola</taxon>
    </lineage>
</organism>
<proteinExistence type="inferred from homology"/>
<feature type="transmembrane region" description="Helical" evidence="8">
    <location>
        <begin position="75"/>
        <end position="94"/>
    </location>
</feature>
<evidence type="ECO:0000256" key="7">
    <source>
        <dbReference type="ARBA" id="ARBA00023136"/>
    </source>
</evidence>
<dbReference type="InterPro" id="IPR020846">
    <property type="entry name" value="MFS_dom"/>
</dbReference>
<evidence type="ECO:0000256" key="1">
    <source>
        <dbReference type="ARBA" id="ARBA00004651"/>
    </source>
</evidence>
<feature type="domain" description="Major facilitator superfamily (MFS) profile" evidence="9">
    <location>
        <begin position="9"/>
        <end position="400"/>
    </location>
</feature>
<dbReference type="Gene3D" id="1.20.1720.10">
    <property type="entry name" value="Multidrug resistance protein D"/>
    <property type="match status" value="1"/>
</dbReference>
<dbReference type="SUPFAM" id="SSF103473">
    <property type="entry name" value="MFS general substrate transporter"/>
    <property type="match status" value="1"/>
</dbReference>
<dbReference type="InterPro" id="IPR036259">
    <property type="entry name" value="MFS_trans_sf"/>
</dbReference>
<dbReference type="PROSITE" id="PS00216">
    <property type="entry name" value="SUGAR_TRANSPORT_1"/>
    <property type="match status" value="1"/>
</dbReference>
<dbReference type="NCBIfam" id="TIGR00710">
    <property type="entry name" value="efflux_Bcr_CflA"/>
    <property type="match status" value="1"/>
</dbReference>
<evidence type="ECO:0000256" key="4">
    <source>
        <dbReference type="ARBA" id="ARBA00022475"/>
    </source>
</evidence>
<keyword evidence="6 8" id="KW-1133">Transmembrane helix</keyword>
<feature type="transmembrane region" description="Helical" evidence="8">
    <location>
        <begin position="43"/>
        <end position="63"/>
    </location>
</feature>
<dbReference type="CDD" id="cd17320">
    <property type="entry name" value="MFS_MdfA_MDR_like"/>
    <property type="match status" value="1"/>
</dbReference>
<dbReference type="Proteomes" id="UP000646745">
    <property type="component" value="Unassembled WGS sequence"/>
</dbReference>
<protein>
    <recommendedName>
        <fullName evidence="8">Bcr/CflA family efflux transporter</fullName>
    </recommendedName>
</protein>
<sequence>MPVGKARPPFWVLMGAIMLSPLAIDIFLPALTAMARDFERSPAALQMTITLFLMSVGAGQVLVGPLADRFGRRPVLLGGAGLYGAAALLGMTSVSLEMLYASRVLQGLGACATVTVAFAAVRDGYTPTEGARLYSYLNGSLTLIPSIAPLLGGALTVALGWRSNFAFMAGFAALLWIGACWRFAETRPVDVPVERHLYRWSRYRPVLFDRRFLYFAAVVSLMMAAILVYVSAAPVVLMDRLGQPEWVFSLWFGANALVSTIAFFVVPKLMARWGRMVTVQRGLIVVAAGGLLIAILFVSLPLSVVTFMAPVAWLSIGFSMVLGAAASLALEPFPERAGTAAALLGALQLGGGASLATLLLLTPVPPRLALTLLCTGAGLLLWQLGKRPVISDGRATSVES</sequence>
<accession>A0ABQ3EA77</accession>
<evidence type="ECO:0000259" key="9">
    <source>
        <dbReference type="PROSITE" id="PS50850"/>
    </source>
</evidence>
<feature type="transmembrane region" description="Helical" evidence="8">
    <location>
        <begin position="311"/>
        <end position="330"/>
    </location>
</feature>
<feature type="transmembrane region" description="Helical" evidence="8">
    <location>
        <begin position="12"/>
        <end position="31"/>
    </location>
</feature>
<keyword evidence="8" id="KW-0997">Cell inner membrane</keyword>
<comment type="similarity">
    <text evidence="2 8">Belongs to the major facilitator superfamily. Bcr/CmlA family.</text>
</comment>
<gene>
    <name evidence="10" type="ORF">GCM10009038_30840</name>
</gene>
<feature type="transmembrane region" description="Helical" evidence="8">
    <location>
        <begin position="212"/>
        <end position="236"/>
    </location>
</feature>
<evidence type="ECO:0000256" key="6">
    <source>
        <dbReference type="ARBA" id="ARBA00022989"/>
    </source>
</evidence>
<keyword evidence="7 8" id="KW-0472">Membrane</keyword>
<dbReference type="EMBL" id="BMZI01000007">
    <property type="protein sequence ID" value="GHB29937.1"/>
    <property type="molecule type" value="Genomic_DNA"/>
</dbReference>
<keyword evidence="5 8" id="KW-0812">Transmembrane</keyword>
<comment type="caution">
    <text evidence="10">The sequence shown here is derived from an EMBL/GenBank/DDBJ whole genome shotgun (WGS) entry which is preliminary data.</text>
</comment>
<keyword evidence="3 8" id="KW-0813">Transport</keyword>
<keyword evidence="4" id="KW-1003">Cell membrane</keyword>
<name>A0ABQ3EA77_9GAMM</name>
<dbReference type="PROSITE" id="PS50850">
    <property type="entry name" value="MFS"/>
    <property type="match status" value="1"/>
</dbReference>
<dbReference type="InterPro" id="IPR004812">
    <property type="entry name" value="Efflux_drug-R_Bcr/CmlA"/>
</dbReference>
<dbReference type="InterPro" id="IPR005829">
    <property type="entry name" value="Sugar_transporter_CS"/>
</dbReference>
<dbReference type="RefSeq" id="WP_189445620.1">
    <property type="nucleotide sequence ID" value="NZ_BMZI01000007.1"/>
</dbReference>
<feature type="transmembrane region" description="Helical" evidence="8">
    <location>
        <begin position="100"/>
        <end position="121"/>
    </location>
</feature>
<feature type="transmembrane region" description="Helical" evidence="8">
    <location>
        <begin position="248"/>
        <end position="271"/>
    </location>
</feature>
<comment type="subcellular location">
    <subcellularLocation>
        <location evidence="8">Cell inner membrane</location>
        <topology evidence="8">Multi-pass membrane protein</topology>
    </subcellularLocation>
    <subcellularLocation>
        <location evidence="1">Cell membrane</location>
        <topology evidence="1">Multi-pass membrane protein</topology>
    </subcellularLocation>
</comment>
<reference evidence="11" key="1">
    <citation type="journal article" date="2019" name="Int. J. Syst. Evol. Microbiol.">
        <title>The Global Catalogue of Microorganisms (GCM) 10K type strain sequencing project: providing services to taxonomists for standard genome sequencing and annotation.</title>
        <authorList>
            <consortium name="The Broad Institute Genomics Platform"/>
            <consortium name="The Broad Institute Genome Sequencing Center for Infectious Disease"/>
            <person name="Wu L."/>
            <person name="Ma J."/>
        </authorList>
    </citation>
    <scope>NUCLEOTIDE SEQUENCE [LARGE SCALE GENOMIC DNA]</scope>
    <source>
        <strain evidence="11">KCTC 32998</strain>
    </source>
</reference>
<dbReference type="PANTHER" id="PTHR23502">
    <property type="entry name" value="MAJOR FACILITATOR SUPERFAMILY"/>
    <property type="match status" value="1"/>
</dbReference>
<dbReference type="PANTHER" id="PTHR23502:SF70">
    <property type="entry name" value="BCR_CFLA FAMILY EFFLUX TRANSPORTER"/>
    <property type="match status" value="1"/>
</dbReference>
<keyword evidence="11" id="KW-1185">Reference proteome</keyword>
<feature type="transmembrane region" description="Helical" evidence="8">
    <location>
        <begin position="368"/>
        <end position="385"/>
    </location>
</feature>
<evidence type="ECO:0000313" key="11">
    <source>
        <dbReference type="Proteomes" id="UP000646745"/>
    </source>
</evidence>
<feature type="transmembrane region" description="Helical" evidence="8">
    <location>
        <begin position="133"/>
        <end position="159"/>
    </location>
</feature>
<evidence type="ECO:0000313" key="10">
    <source>
        <dbReference type="EMBL" id="GHB29937.1"/>
    </source>
</evidence>